<evidence type="ECO:0000313" key="2">
    <source>
        <dbReference type="EMBL" id="BBG27291.1"/>
    </source>
</evidence>
<reference evidence="3" key="1">
    <citation type="submission" date="2018-09" db="EMBL/GenBank/DDBJ databases">
        <title>Complete Genome Sequencing of Sulfolobus sp. JCM 16834.</title>
        <authorList>
            <person name="Kato S."/>
            <person name="Itoh T."/>
            <person name="Ohkuma M."/>
        </authorList>
    </citation>
    <scope>NUCLEOTIDE SEQUENCE [LARGE SCALE GENOMIC DNA]</scope>
    <source>
        <strain evidence="3">IC-007</strain>
    </source>
</reference>
<dbReference type="EMBL" id="AP018930">
    <property type="protein sequence ID" value="BBG27291.1"/>
    <property type="molecule type" value="Genomic_DNA"/>
</dbReference>
<feature type="region of interest" description="Disordered" evidence="1">
    <location>
        <begin position="1"/>
        <end position="38"/>
    </location>
</feature>
<name>A0A510E444_9CREN</name>
<dbReference type="Proteomes" id="UP000325030">
    <property type="component" value="Chromosome"/>
</dbReference>
<protein>
    <submittedName>
        <fullName evidence="2">Uncharacterized protein</fullName>
    </submittedName>
</protein>
<sequence length="54" mass="6258">MSEDEEDEEVKEKRGISEGAKEGPNGLGGNNSENPQWPRLALRYFKKKRYKYVV</sequence>
<organism evidence="2 3">
    <name type="scientific">Sulfuracidifex tepidarius</name>
    <dbReference type="NCBI Taxonomy" id="1294262"/>
    <lineage>
        <taxon>Archaea</taxon>
        <taxon>Thermoproteota</taxon>
        <taxon>Thermoprotei</taxon>
        <taxon>Sulfolobales</taxon>
        <taxon>Sulfolobaceae</taxon>
        <taxon>Sulfuracidifex</taxon>
    </lineage>
</organism>
<evidence type="ECO:0000256" key="1">
    <source>
        <dbReference type="SAM" id="MobiDB-lite"/>
    </source>
</evidence>
<proteinExistence type="predicted"/>
<dbReference type="AlphaFoldDB" id="A0A510E444"/>
<accession>A0A510E444</accession>
<evidence type="ECO:0000313" key="3">
    <source>
        <dbReference type="Proteomes" id="UP000325030"/>
    </source>
</evidence>
<dbReference type="RefSeq" id="WP_162302125.1">
    <property type="nucleotide sequence ID" value="NZ_AP018930.1"/>
</dbReference>
<feature type="compositionally biased region" description="Basic and acidic residues" evidence="1">
    <location>
        <begin position="10"/>
        <end position="21"/>
    </location>
</feature>
<gene>
    <name evidence="2" type="ORF">IC007_1836</name>
</gene>
<dbReference type="GeneID" id="43938219"/>